<dbReference type="InterPro" id="IPR001131">
    <property type="entry name" value="Peptidase_M24B_aminopep-P_CS"/>
</dbReference>
<dbReference type="InterPro" id="IPR050659">
    <property type="entry name" value="Peptidase_M24B"/>
</dbReference>
<dbReference type="GO" id="GO:0046872">
    <property type="term" value="F:metal ion binding"/>
    <property type="evidence" value="ECO:0007669"/>
    <property type="project" value="UniProtKB-KW"/>
</dbReference>
<evidence type="ECO:0000259" key="3">
    <source>
        <dbReference type="Pfam" id="PF00557"/>
    </source>
</evidence>
<evidence type="ECO:0008006" key="7">
    <source>
        <dbReference type="Google" id="ProtNLM"/>
    </source>
</evidence>
<protein>
    <recommendedName>
        <fullName evidence="7">Xaa-Pro dipeptidase</fullName>
    </recommendedName>
</protein>
<dbReference type="InterPro" id="IPR036005">
    <property type="entry name" value="Creatinase/aminopeptidase-like"/>
</dbReference>
<organism evidence="5 6">
    <name type="scientific">candidate division WOR-3 bacterium 4484_18</name>
    <dbReference type="NCBI Taxonomy" id="2020626"/>
    <lineage>
        <taxon>Bacteria</taxon>
        <taxon>Bacteria division WOR-3</taxon>
    </lineage>
</organism>
<evidence type="ECO:0000256" key="1">
    <source>
        <dbReference type="ARBA" id="ARBA00022723"/>
    </source>
</evidence>
<name>A0A257LVZ7_UNCW3</name>
<keyword evidence="2" id="KW-0378">Hydrolase</keyword>
<dbReference type="SUPFAM" id="SSF53092">
    <property type="entry name" value="Creatinase/prolidase N-terminal domain"/>
    <property type="match status" value="1"/>
</dbReference>
<accession>A0A257LVZ7</accession>
<evidence type="ECO:0000256" key="2">
    <source>
        <dbReference type="ARBA" id="ARBA00022801"/>
    </source>
</evidence>
<dbReference type="Pfam" id="PF00557">
    <property type="entry name" value="Peptidase_M24"/>
    <property type="match status" value="1"/>
</dbReference>
<dbReference type="PANTHER" id="PTHR46112:SF3">
    <property type="entry name" value="AMINOPEPTIDASE YPDF"/>
    <property type="match status" value="1"/>
</dbReference>
<dbReference type="GO" id="GO:0008235">
    <property type="term" value="F:metalloexopeptidase activity"/>
    <property type="evidence" value="ECO:0007669"/>
    <property type="project" value="UniProtKB-ARBA"/>
</dbReference>
<proteinExistence type="predicted"/>
<sequence>MDFSTRIDKVRERLGRLSGFLFFRQPNIRYLTNFAGAGTLLITRKEAILFVGFLYYEEAYRTAVGVEVVKAKNILKELPKSKIFNQLRKVGYDPQEISYATYLGMTDVLRNRLYISQKMRGLREIKEPDEVTLIRNAQTIAETSLSKVKQTIRPGMTERDLRIQLEYEMLQLGSDKPAFDLIVLSGARSSLPHGLPEDRKLQPGDILLVDMGAVYRGYHSDMTRTFILGENKQALKLYEIVLRAQQSAIQAINPGVELGQLDRIARQTIKAAGYDKYFGHSLGHGIGLEVHESPRVARRVRTKTQPGMVFTIEPGIYIPDVGGVRLEDMILVTATGYENLTKFPKSIDSTIIPV</sequence>
<dbReference type="Proteomes" id="UP000216312">
    <property type="component" value="Unassembled WGS sequence"/>
</dbReference>
<dbReference type="InterPro" id="IPR001714">
    <property type="entry name" value="Pept_M24_MAP"/>
</dbReference>
<evidence type="ECO:0000313" key="6">
    <source>
        <dbReference type="Proteomes" id="UP000216312"/>
    </source>
</evidence>
<keyword evidence="1" id="KW-0479">Metal-binding</keyword>
<dbReference type="EMBL" id="NMUJ01000001">
    <property type="protein sequence ID" value="OYV03602.1"/>
    <property type="molecule type" value="Genomic_DNA"/>
</dbReference>
<feature type="domain" description="Creatinase N-terminal" evidence="4">
    <location>
        <begin position="6"/>
        <end position="124"/>
    </location>
</feature>
<dbReference type="InterPro" id="IPR000587">
    <property type="entry name" value="Creatinase_N"/>
</dbReference>
<dbReference type="PANTHER" id="PTHR46112">
    <property type="entry name" value="AMINOPEPTIDASE"/>
    <property type="match status" value="1"/>
</dbReference>
<dbReference type="GO" id="GO:0004177">
    <property type="term" value="F:aminopeptidase activity"/>
    <property type="evidence" value="ECO:0007669"/>
    <property type="project" value="UniProtKB-ARBA"/>
</dbReference>
<dbReference type="Gene3D" id="3.90.230.10">
    <property type="entry name" value="Creatinase/methionine aminopeptidase superfamily"/>
    <property type="match status" value="1"/>
</dbReference>
<dbReference type="Gene3D" id="3.40.350.10">
    <property type="entry name" value="Creatinase/prolidase N-terminal domain"/>
    <property type="match status" value="1"/>
</dbReference>
<dbReference type="SUPFAM" id="SSF55920">
    <property type="entry name" value="Creatinase/aminopeptidase"/>
    <property type="match status" value="1"/>
</dbReference>
<dbReference type="InterPro" id="IPR029149">
    <property type="entry name" value="Creatin/AminoP/Spt16_N"/>
</dbReference>
<comment type="caution">
    <text evidence="5">The sequence shown here is derived from an EMBL/GenBank/DDBJ whole genome shotgun (WGS) entry which is preliminary data.</text>
</comment>
<dbReference type="PRINTS" id="PR00599">
    <property type="entry name" value="MAPEPTIDASE"/>
</dbReference>
<dbReference type="AlphaFoldDB" id="A0A257LVZ7"/>
<gene>
    <name evidence="5" type="ORF">CGW93_00080</name>
</gene>
<dbReference type="CDD" id="cd01092">
    <property type="entry name" value="APP-like"/>
    <property type="match status" value="1"/>
</dbReference>
<dbReference type="Pfam" id="PF01321">
    <property type="entry name" value="Creatinase_N"/>
    <property type="match status" value="1"/>
</dbReference>
<evidence type="ECO:0000313" key="5">
    <source>
        <dbReference type="EMBL" id="OYV03602.1"/>
    </source>
</evidence>
<feature type="domain" description="Peptidase M24" evidence="3">
    <location>
        <begin position="133"/>
        <end position="334"/>
    </location>
</feature>
<reference evidence="6" key="1">
    <citation type="submission" date="2017-07" db="EMBL/GenBank/DDBJ databases">
        <title>Novel pathways for hydrocarbon cycling and metabolic interdependencies in hydrothermal sediment communities.</title>
        <authorList>
            <person name="Dombrowski N."/>
            <person name="Seitz K."/>
            <person name="Teske A."/>
            <person name="Baker B."/>
        </authorList>
    </citation>
    <scope>NUCLEOTIDE SEQUENCE [LARGE SCALE GENOMIC DNA]</scope>
</reference>
<dbReference type="InterPro" id="IPR000994">
    <property type="entry name" value="Pept_M24"/>
</dbReference>
<evidence type="ECO:0000259" key="4">
    <source>
        <dbReference type="Pfam" id="PF01321"/>
    </source>
</evidence>
<dbReference type="PROSITE" id="PS00491">
    <property type="entry name" value="PROLINE_PEPTIDASE"/>
    <property type="match status" value="1"/>
</dbReference>